<comment type="similarity">
    <text evidence="1 3">Belongs to the class-III pyridoxal-phosphate-dependent aminotransferase family.</text>
</comment>
<dbReference type="InterPro" id="IPR005814">
    <property type="entry name" value="Aminotrans_3"/>
</dbReference>
<dbReference type="PANTHER" id="PTHR43094">
    <property type="entry name" value="AMINOTRANSFERASE"/>
    <property type="match status" value="1"/>
</dbReference>
<evidence type="ECO:0000256" key="3">
    <source>
        <dbReference type="RuleBase" id="RU003560"/>
    </source>
</evidence>
<organism evidence="4 5">
    <name type="scientific">[Candida] railenensis</name>
    <dbReference type="NCBI Taxonomy" id="45579"/>
    <lineage>
        <taxon>Eukaryota</taxon>
        <taxon>Fungi</taxon>
        <taxon>Dikarya</taxon>
        <taxon>Ascomycota</taxon>
        <taxon>Saccharomycotina</taxon>
        <taxon>Pichiomycetes</taxon>
        <taxon>Debaryomycetaceae</taxon>
        <taxon>Kurtzmaniella</taxon>
    </lineage>
</organism>
<dbReference type="Gene3D" id="3.90.1150.10">
    <property type="entry name" value="Aspartate Aminotransferase, domain 1"/>
    <property type="match status" value="1"/>
</dbReference>
<dbReference type="GO" id="GO:0030170">
    <property type="term" value="F:pyridoxal phosphate binding"/>
    <property type="evidence" value="ECO:0007669"/>
    <property type="project" value="InterPro"/>
</dbReference>
<dbReference type="InterPro" id="IPR015421">
    <property type="entry name" value="PyrdxlP-dep_Trfase_major"/>
</dbReference>
<accession>A0A9P0QWA3</accession>
<reference evidence="4" key="1">
    <citation type="submission" date="2022-03" db="EMBL/GenBank/DDBJ databases">
        <authorList>
            <person name="Legras J.-L."/>
            <person name="Devillers H."/>
            <person name="Grondin C."/>
        </authorList>
    </citation>
    <scope>NUCLEOTIDE SEQUENCE</scope>
    <source>
        <strain evidence="4">CLIB 1423</strain>
    </source>
</reference>
<dbReference type="Proteomes" id="UP000837801">
    <property type="component" value="Unassembled WGS sequence"/>
</dbReference>
<dbReference type="GO" id="GO:0008483">
    <property type="term" value="F:transaminase activity"/>
    <property type="evidence" value="ECO:0007669"/>
    <property type="project" value="UniProtKB-KW"/>
</dbReference>
<keyword evidence="5" id="KW-1185">Reference proteome</keyword>
<proteinExistence type="inferred from homology"/>
<dbReference type="PANTHER" id="PTHR43094:SF1">
    <property type="entry name" value="AMINOTRANSFERASE CLASS-III"/>
    <property type="match status" value="1"/>
</dbReference>
<evidence type="ECO:0000256" key="1">
    <source>
        <dbReference type="ARBA" id="ARBA00008954"/>
    </source>
</evidence>
<dbReference type="Pfam" id="PF00202">
    <property type="entry name" value="Aminotran_3"/>
    <property type="match status" value="1"/>
</dbReference>
<dbReference type="EMBL" id="CAKXYY010000043">
    <property type="protein sequence ID" value="CAH2356025.1"/>
    <property type="molecule type" value="Genomic_DNA"/>
</dbReference>
<dbReference type="SUPFAM" id="SSF53383">
    <property type="entry name" value="PLP-dependent transferases"/>
    <property type="match status" value="1"/>
</dbReference>
<gene>
    <name evidence="4" type="ORF">CLIB1423_43S00254</name>
</gene>
<evidence type="ECO:0000256" key="2">
    <source>
        <dbReference type="ARBA" id="ARBA00022898"/>
    </source>
</evidence>
<evidence type="ECO:0000313" key="5">
    <source>
        <dbReference type="Proteomes" id="UP000837801"/>
    </source>
</evidence>
<comment type="caution">
    <text evidence="4">The sequence shown here is derived from an EMBL/GenBank/DDBJ whole genome shotgun (WGS) entry which is preliminary data.</text>
</comment>
<dbReference type="InterPro" id="IPR015422">
    <property type="entry name" value="PyrdxlP-dep_Trfase_small"/>
</dbReference>
<dbReference type="InterPro" id="IPR015424">
    <property type="entry name" value="PyrdxlP-dep_Trfase"/>
</dbReference>
<sequence length="469" mass="51074">MTVTQESLLFSGPVNKKLPMVVDGKGNYLIIEDAETKEQKKILDACGGAAVCALGHKDDDVVKIIAEASTKCLYSFSISLTNYYAEELAKFYIENSPEGAFAGALWTCSGSESNENAMKTIRQYWKEKGEPERTIFVSRKQSYHGYTTGCMALSDSNRSKPFDEITLPSDQVPKVSQVYPYRHLKEGETIESYTNRLLEEVEETFIKAGPNKVACFLAETLSGSTFGTSPSLPGYLAGLRKVCDKYGVLLWLDEVMCGTGRCSATGGLNCWESYPDFKGPDIQTVGKTLGSGVVTIAGVLVSPKVKNTFVEGTNMILGGQTYHQHAFNCYVALEIQKKIQKEGLRQNVFNMGELLGKTLKEKGLNSSKYKTIGDVRGLGGFWSLEIVKNKETKEPFDPSLKVGSKISAKALENGLVCMGLAGTVDAVVGDHVTLAPTFIVNEEDISKIAELMLQSISEVEADLIAAGEL</sequence>
<name>A0A9P0QWA3_9ASCO</name>
<dbReference type="GO" id="GO:0005829">
    <property type="term" value="C:cytosol"/>
    <property type="evidence" value="ECO:0007669"/>
    <property type="project" value="TreeGrafter"/>
</dbReference>
<evidence type="ECO:0000313" key="4">
    <source>
        <dbReference type="EMBL" id="CAH2356025.1"/>
    </source>
</evidence>
<keyword evidence="2 3" id="KW-0663">Pyridoxal phosphate</keyword>
<protein>
    <submittedName>
        <fullName evidence="4">Ornithine aminotransferase</fullName>
    </submittedName>
</protein>
<keyword evidence="4" id="KW-0032">Aminotransferase</keyword>
<dbReference type="AlphaFoldDB" id="A0A9P0QWA3"/>
<dbReference type="OrthoDB" id="10261433at2759"/>
<keyword evidence="4" id="KW-0808">Transferase</keyword>
<dbReference type="Gene3D" id="3.40.640.10">
    <property type="entry name" value="Type I PLP-dependent aspartate aminotransferase-like (Major domain)"/>
    <property type="match status" value="1"/>
</dbReference>